<dbReference type="EMBL" id="JAELUQ010000010">
    <property type="protein sequence ID" value="KAG7407849.1"/>
    <property type="molecule type" value="Genomic_DNA"/>
</dbReference>
<evidence type="ECO:0000313" key="2">
    <source>
        <dbReference type="Proteomes" id="UP000694050"/>
    </source>
</evidence>
<sequence>MNIEVQRTRVQSQLQLQSHYTGHRFLVPGPLLDRDSFFPSPNNACPTSRKAKTKTQLIFTFVSISE</sequence>
<evidence type="ECO:0000313" key="1">
    <source>
        <dbReference type="EMBL" id="KAG7407849.1"/>
    </source>
</evidence>
<proteinExistence type="predicted"/>
<gene>
    <name evidence="1" type="ORF">Forpe1208_v013206</name>
</gene>
<protein>
    <submittedName>
        <fullName evidence="1">Uncharacterized protein</fullName>
    </submittedName>
</protein>
<name>A0A8J5NMU4_FUSOX</name>
<dbReference type="AlphaFoldDB" id="A0A8J5NMU4"/>
<accession>A0A8J5NMU4</accession>
<dbReference type="Proteomes" id="UP000694050">
    <property type="component" value="Unassembled WGS sequence"/>
</dbReference>
<comment type="caution">
    <text evidence="1">The sequence shown here is derived from an EMBL/GenBank/DDBJ whole genome shotgun (WGS) entry which is preliminary data.</text>
</comment>
<reference evidence="1" key="1">
    <citation type="submission" date="2021-04" db="EMBL/GenBank/DDBJ databases">
        <title>First draft genome resource for Brassicaceae pathogens Fusarium oxysporum f. sp. raphani and Fusarium oxysporum f. sp. rapae.</title>
        <authorList>
            <person name="Asai S."/>
        </authorList>
    </citation>
    <scope>NUCLEOTIDE SEQUENCE</scope>
    <source>
        <strain evidence="1">Tf1208</strain>
    </source>
</reference>
<organism evidence="1 2">
    <name type="scientific">Fusarium oxysporum f. sp. rapae</name>
    <dbReference type="NCBI Taxonomy" id="485398"/>
    <lineage>
        <taxon>Eukaryota</taxon>
        <taxon>Fungi</taxon>
        <taxon>Dikarya</taxon>
        <taxon>Ascomycota</taxon>
        <taxon>Pezizomycotina</taxon>
        <taxon>Sordariomycetes</taxon>
        <taxon>Hypocreomycetidae</taxon>
        <taxon>Hypocreales</taxon>
        <taxon>Nectriaceae</taxon>
        <taxon>Fusarium</taxon>
        <taxon>Fusarium oxysporum species complex</taxon>
    </lineage>
</organism>